<accession>A0A146K5Z3</accession>
<name>A0A146K5Z3_9EUKA</name>
<sequence>QKVKTEEKNAVNIDATWRDRIEKEVTETYSAVGLKPARKNMEFWYNTEAQVIFSGHNQNMDFQTTNYKTFGQPPKKQQTEDKIIDFPEGYFIPELGYSTTTGEEYGYGVQKNSKNITQKLRKE</sequence>
<dbReference type="AlphaFoldDB" id="A0A146K5Z3"/>
<reference evidence="1" key="1">
    <citation type="submission" date="2015-07" db="EMBL/GenBank/DDBJ databases">
        <title>Adaptation to a free-living lifestyle via gene acquisitions in the diplomonad Trepomonas sp. PC1.</title>
        <authorList>
            <person name="Xu F."/>
            <person name="Jerlstrom-Hultqvist J."/>
            <person name="Kolisko M."/>
            <person name="Simpson A.G.B."/>
            <person name="Roger A.J."/>
            <person name="Svard S.G."/>
            <person name="Andersson J.O."/>
        </authorList>
    </citation>
    <scope>NUCLEOTIDE SEQUENCE</scope>
    <source>
        <strain evidence="1">PC1</strain>
    </source>
</reference>
<feature type="non-terminal residue" evidence="1">
    <location>
        <position position="1"/>
    </location>
</feature>
<organism evidence="1">
    <name type="scientific">Trepomonas sp. PC1</name>
    <dbReference type="NCBI Taxonomy" id="1076344"/>
    <lineage>
        <taxon>Eukaryota</taxon>
        <taxon>Metamonada</taxon>
        <taxon>Diplomonadida</taxon>
        <taxon>Hexamitidae</taxon>
        <taxon>Hexamitinae</taxon>
        <taxon>Trepomonas</taxon>
    </lineage>
</organism>
<evidence type="ECO:0000313" key="1">
    <source>
        <dbReference type="EMBL" id="JAP92293.1"/>
    </source>
</evidence>
<dbReference type="EMBL" id="GDID01004313">
    <property type="protein sequence ID" value="JAP92293.1"/>
    <property type="molecule type" value="Transcribed_RNA"/>
</dbReference>
<gene>
    <name evidence="1" type="ORF">TPC1_15816</name>
</gene>
<proteinExistence type="predicted"/>
<protein>
    <submittedName>
        <fullName evidence="1">Uncharacterized protein</fullName>
    </submittedName>
</protein>